<dbReference type="GO" id="GO:0071973">
    <property type="term" value="P:bacterial-type flagellum-dependent cell motility"/>
    <property type="evidence" value="ECO:0007669"/>
    <property type="project" value="InterPro"/>
</dbReference>
<name>A0A255I2J2_9FIRM</name>
<proteinExistence type="inferred from homology"/>
<keyword evidence="3 4" id="KW-0975">Bacterial flagellum</keyword>
<dbReference type="GO" id="GO:0005198">
    <property type="term" value="F:structural molecule activity"/>
    <property type="evidence" value="ECO:0007669"/>
    <property type="project" value="UniProtKB-UniRule"/>
</dbReference>
<dbReference type="Pfam" id="PF02049">
    <property type="entry name" value="FliE"/>
    <property type="match status" value="1"/>
</dbReference>
<reference evidence="7 8" key="1">
    <citation type="journal article" date="2017" name="Genome Announc.">
        <title>Draft Genome Sequence of a Sporulating and Motile Strain of Lachnotalea glycerini Isolated from Water in Quebec City, Canada.</title>
        <authorList>
            <person name="Maheux A.F."/>
            <person name="Boudreau D.K."/>
            <person name="Berube E."/>
            <person name="Boissinot M."/>
            <person name="Raymond F."/>
            <person name="Brodeur S."/>
            <person name="Corbeil J."/>
            <person name="Isabel S."/>
            <person name="Omar R.F."/>
            <person name="Bergeron M.G."/>
        </authorList>
    </citation>
    <scope>NUCLEOTIDE SEQUENCE [LARGE SCALE GENOMIC DNA]</scope>
    <source>
        <strain evidence="7 8">CCRI-19302</strain>
    </source>
</reference>
<organism evidence="6 9">
    <name type="scientific">Lachnotalea glycerini</name>
    <dbReference type="NCBI Taxonomy" id="1763509"/>
    <lineage>
        <taxon>Bacteria</taxon>
        <taxon>Bacillati</taxon>
        <taxon>Bacillota</taxon>
        <taxon>Clostridia</taxon>
        <taxon>Lachnospirales</taxon>
        <taxon>Lachnospiraceae</taxon>
        <taxon>Lachnotalea</taxon>
    </lineage>
</organism>
<evidence type="ECO:0000313" key="7">
    <source>
        <dbReference type="EMBL" id="RDY32464.1"/>
    </source>
</evidence>
<dbReference type="PRINTS" id="PR01006">
    <property type="entry name" value="FLGHOOKFLIE"/>
</dbReference>
<comment type="similarity">
    <text evidence="2 4">Belongs to the FliE family.</text>
</comment>
<dbReference type="PANTHER" id="PTHR34653:SF1">
    <property type="entry name" value="FLAGELLAR HOOK-BASAL BODY COMPLEX PROTEIN FLIE"/>
    <property type="match status" value="1"/>
</dbReference>
<gene>
    <name evidence="4 7" type="primary">fliE</name>
    <name evidence="6" type="ORF">C8E03_102268</name>
    <name evidence="7" type="ORF">CG710_003265</name>
</gene>
<dbReference type="InterPro" id="IPR001624">
    <property type="entry name" value="FliE"/>
</dbReference>
<evidence type="ECO:0000256" key="5">
    <source>
        <dbReference type="NCBIfam" id="TIGR00205"/>
    </source>
</evidence>
<reference evidence="7" key="3">
    <citation type="submission" date="2018-07" db="EMBL/GenBank/DDBJ databases">
        <authorList>
            <person name="Quirk P.G."/>
            <person name="Krulwich T.A."/>
        </authorList>
    </citation>
    <scope>NUCLEOTIDE SEQUENCE</scope>
    <source>
        <strain evidence="7">CCRI-19302</strain>
    </source>
</reference>
<evidence type="ECO:0000256" key="1">
    <source>
        <dbReference type="ARBA" id="ARBA00004117"/>
    </source>
</evidence>
<comment type="caution">
    <text evidence="6">The sequence shown here is derived from an EMBL/GenBank/DDBJ whole genome shotgun (WGS) entry which is preliminary data.</text>
</comment>
<dbReference type="RefSeq" id="WP_094379697.1">
    <property type="nucleotide sequence ID" value="NZ_NOKA02000003.1"/>
</dbReference>
<comment type="subcellular location">
    <subcellularLocation>
        <location evidence="1 4">Bacterial flagellum basal body</location>
    </subcellularLocation>
</comment>
<evidence type="ECO:0000256" key="4">
    <source>
        <dbReference type="HAMAP-Rule" id="MF_00724"/>
    </source>
</evidence>
<keyword evidence="6" id="KW-0969">Cilium</keyword>
<dbReference type="PANTHER" id="PTHR34653">
    <property type="match status" value="1"/>
</dbReference>
<dbReference type="Proteomes" id="UP000247523">
    <property type="component" value="Unassembled WGS sequence"/>
</dbReference>
<evidence type="ECO:0000313" key="8">
    <source>
        <dbReference type="Proteomes" id="UP000216411"/>
    </source>
</evidence>
<dbReference type="OrthoDB" id="9812413at2"/>
<sequence length="104" mass="11512">MNDISALSNIGSEYIKNAALNSATLNTDDQSFGTYLQSAVDLVNETNQLQLDYKKEELNVALGYSDNTHDLSIAESKAATALQYTVAIRDKFLDAYKEIMNIQI</sequence>
<evidence type="ECO:0000313" key="6">
    <source>
        <dbReference type="EMBL" id="PXV93500.1"/>
    </source>
</evidence>
<dbReference type="GO" id="GO:0003774">
    <property type="term" value="F:cytoskeletal motor activity"/>
    <property type="evidence" value="ECO:0007669"/>
    <property type="project" value="InterPro"/>
</dbReference>
<evidence type="ECO:0000313" key="9">
    <source>
        <dbReference type="Proteomes" id="UP000247523"/>
    </source>
</evidence>
<keyword evidence="8" id="KW-1185">Reference proteome</keyword>
<protein>
    <recommendedName>
        <fullName evidence="4 5">Flagellar hook-basal body complex protein FliE</fullName>
    </recommendedName>
</protein>
<accession>A0A255I2J2</accession>
<dbReference type="GO" id="GO:0009425">
    <property type="term" value="C:bacterial-type flagellum basal body"/>
    <property type="evidence" value="ECO:0007669"/>
    <property type="project" value="UniProtKB-SubCell"/>
</dbReference>
<dbReference type="Proteomes" id="UP000216411">
    <property type="component" value="Unassembled WGS sequence"/>
</dbReference>
<evidence type="ECO:0000256" key="2">
    <source>
        <dbReference type="ARBA" id="ARBA00009272"/>
    </source>
</evidence>
<dbReference type="EMBL" id="QICS01000002">
    <property type="protein sequence ID" value="PXV93500.1"/>
    <property type="molecule type" value="Genomic_DNA"/>
</dbReference>
<reference evidence="6 9" key="2">
    <citation type="submission" date="2018-05" db="EMBL/GenBank/DDBJ databases">
        <title>Genomic Encyclopedia of Type Strains, Phase IV (KMG-IV): sequencing the most valuable type-strain genomes for metagenomic binning, comparative biology and taxonomic classification.</title>
        <authorList>
            <person name="Goeker M."/>
        </authorList>
    </citation>
    <scope>NUCLEOTIDE SEQUENCE [LARGE SCALE GENOMIC DNA]</scope>
    <source>
        <strain evidence="6 9">DSM 28816</strain>
    </source>
</reference>
<dbReference type="AlphaFoldDB" id="A0A255I2J2"/>
<dbReference type="EMBL" id="NOKA02000003">
    <property type="protein sequence ID" value="RDY32464.1"/>
    <property type="molecule type" value="Genomic_DNA"/>
</dbReference>
<evidence type="ECO:0000256" key="3">
    <source>
        <dbReference type="ARBA" id="ARBA00023143"/>
    </source>
</evidence>
<dbReference type="NCBIfam" id="TIGR00205">
    <property type="entry name" value="fliE"/>
    <property type="match status" value="1"/>
</dbReference>
<keyword evidence="6" id="KW-0966">Cell projection</keyword>
<keyword evidence="6" id="KW-0282">Flagellum</keyword>
<dbReference type="HAMAP" id="MF_00724">
    <property type="entry name" value="FliE"/>
    <property type="match status" value="1"/>
</dbReference>